<comment type="similarity">
    <text evidence="2 8">Belongs to the 4-toluene sulfonate uptake permease (TSUP) (TC 2.A.102) family.</text>
</comment>
<feature type="transmembrane region" description="Helical" evidence="8">
    <location>
        <begin position="216"/>
        <end position="234"/>
    </location>
</feature>
<feature type="transmembrane region" description="Helical" evidence="8">
    <location>
        <begin position="42"/>
        <end position="60"/>
    </location>
</feature>
<comment type="subcellular location">
    <subcellularLocation>
        <location evidence="1 8">Cell membrane</location>
        <topology evidence="1 8">Multi-pass membrane protein</topology>
    </subcellularLocation>
</comment>
<gene>
    <name evidence="9" type="ORF">C9E81_19615</name>
</gene>
<evidence type="ECO:0000256" key="3">
    <source>
        <dbReference type="ARBA" id="ARBA00022448"/>
    </source>
</evidence>
<evidence type="ECO:0000313" key="10">
    <source>
        <dbReference type="Proteomes" id="UP000273516"/>
    </source>
</evidence>
<keyword evidence="6 8" id="KW-1133">Transmembrane helix</keyword>
<evidence type="ECO:0000256" key="6">
    <source>
        <dbReference type="ARBA" id="ARBA00022989"/>
    </source>
</evidence>
<evidence type="ECO:0000256" key="5">
    <source>
        <dbReference type="ARBA" id="ARBA00022692"/>
    </source>
</evidence>
<evidence type="ECO:0000313" key="9">
    <source>
        <dbReference type="EMBL" id="RMC32084.1"/>
    </source>
</evidence>
<evidence type="ECO:0000256" key="2">
    <source>
        <dbReference type="ARBA" id="ARBA00009142"/>
    </source>
</evidence>
<keyword evidence="5 8" id="KW-0812">Transmembrane</keyword>
<dbReference type="OrthoDB" id="5472127at2"/>
<dbReference type="EMBL" id="QOKZ01000010">
    <property type="protein sequence ID" value="RMC32084.1"/>
    <property type="molecule type" value="Genomic_DNA"/>
</dbReference>
<dbReference type="InterPro" id="IPR052017">
    <property type="entry name" value="TSUP"/>
</dbReference>
<feature type="transmembrane region" description="Helical" evidence="8">
    <location>
        <begin position="97"/>
        <end position="118"/>
    </location>
</feature>
<feature type="transmembrane region" description="Helical" evidence="8">
    <location>
        <begin position="6"/>
        <end position="35"/>
    </location>
</feature>
<feature type="transmembrane region" description="Helical" evidence="8">
    <location>
        <begin position="157"/>
        <end position="179"/>
    </location>
</feature>
<keyword evidence="3" id="KW-0813">Transport</keyword>
<dbReference type="Pfam" id="PF01925">
    <property type="entry name" value="TauE"/>
    <property type="match status" value="1"/>
</dbReference>
<name>A0A3M0M6L2_9RHOB</name>
<dbReference type="Proteomes" id="UP000273516">
    <property type="component" value="Unassembled WGS sequence"/>
</dbReference>
<keyword evidence="7 8" id="KW-0472">Membrane</keyword>
<feature type="transmembrane region" description="Helical" evidence="8">
    <location>
        <begin position="185"/>
        <end position="204"/>
    </location>
</feature>
<evidence type="ECO:0000256" key="7">
    <source>
        <dbReference type="ARBA" id="ARBA00023136"/>
    </source>
</evidence>
<sequence length="236" mass="24636">MTFSLFLLFSSVVLAAAFIQGAIGIGFALIVAPVFGILQPEFLPVTLLILMLPLNFHVAWRERVAIDRPGTGWITLGRFFGTFAGLWMLAALSSHQLGLAVGWFTIIAAAVALLSPPFNPNRPAALGVGLFTGVTETATGIGGPPLALLYQHAPGPVLRSTVATCFFVGEVISLVILAAMGMFQIGQATAALMLMPAVLIGSGLSRMTHAHISGPALRLGVLAFAILSGAFLILKS</sequence>
<comment type="caution">
    <text evidence="9">The sequence shown here is derived from an EMBL/GenBank/DDBJ whole genome shotgun (WGS) entry which is preliminary data.</text>
</comment>
<dbReference type="PANTHER" id="PTHR30269">
    <property type="entry name" value="TRANSMEMBRANE PROTEIN YFCA"/>
    <property type="match status" value="1"/>
</dbReference>
<protein>
    <recommendedName>
        <fullName evidence="8">Probable membrane transporter protein</fullName>
    </recommendedName>
</protein>
<keyword evidence="4 8" id="KW-1003">Cell membrane</keyword>
<evidence type="ECO:0000256" key="4">
    <source>
        <dbReference type="ARBA" id="ARBA00022475"/>
    </source>
</evidence>
<dbReference type="PANTHER" id="PTHR30269:SF37">
    <property type="entry name" value="MEMBRANE TRANSPORTER PROTEIN"/>
    <property type="match status" value="1"/>
</dbReference>
<dbReference type="InterPro" id="IPR002781">
    <property type="entry name" value="TM_pro_TauE-like"/>
</dbReference>
<feature type="transmembrane region" description="Helical" evidence="8">
    <location>
        <begin position="124"/>
        <end position="150"/>
    </location>
</feature>
<organism evidence="9 10">
    <name type="scientific">Paracoccus alkanivorans</name>
    <dbReference type="NCBI Taxonomy" id="2116655"/>
    <lineage>
        <taxon>Bacteria</taxon>
        <taxon>Pseudomonadati</taxon>
        <taxon>Pseudomonadota</taxon>
        <taxon>Alphaproteobacteria</taxon>
        <taxon>Rhodobacterales</taxon>
        <taxon>Paracoccaceae</taxon>
        <taxon>Paracoccus</taxon>
    </lineage>
</organism>
<reference evidence="9 10" key="1">
    <citation type="submission" date="2018-07" db="EMBL/GenBank/DDBJ databases">
        <authorList>
            <person name="Zhang Y."/>
            <person name="Wang L."/>
            <person name="Ma S."/>
        </authorList>
    </citation>
    <scope>NUCLEOTIDE SEQUENCE [LARGE SCALE GENOMIC DNA]</scope>
    <source>
        <strain evidence="9 10">4-2</strain>
    </source>
</reference>
<dbReference type="GO" id="GO:0005886">
    <property type="term" value="C:plasma membrane"/>
    <property type="evidence" value="ECO:0007669"/>
    <property type="project" value="UniProtKB-SubCell"/>
</dbReference>
<dbReference type="AlphaFoldDB" id="A0A3M0M6L2"/>
<dbReference type="RefSeq" id="WP_122114054.1">
    <property type="nucleotide sequence ID" value="NZ_QOKZ01000010.1"/>
</dbReference>
<keyword evidence="10" id="KW-1185">Reference proteome</keyword>
<evidence type="ECO:0000256" key="8">
    <source>
        <dbReference type="RuleBase" id="RU363041"/>
    </source>
</evidence>
<feature type="transmembrane region" description="Helical" evidence="8">
    <location>
        <begin position="72"/>
        <end position="90"/>
    </location>
</feature>
<proteinExistence type="inferred from homology"/>
<evidence type="ECO:0000256" key="1">
    <source>
        <dbReference type="ARBA" id="ARBA00004651"/>
    </source>
</evidence>
<accession>A0A3M0M6L2</accession>